<evidence type="ECO:0000313" key="3">
    <source>
        <dbReference type="EMBL" id="MCF1596700.1"/>
    </source>
</evidence>
<dbReference type="AlphaFoldDB" id="A0A9X1Q005"/>
<feature type="domain" description="SF4 helicase" evidence="2">
    <location>
        <begin position="1"/>
        <end position="156"/>
    </location>
</feature>
<evidence type="ECO:0000256" key="1">
    <source>
        <dbReference type="SAM" id="MobiDB-lite"/>
    </source>
</evidence>
<gene>
    <name evidence="3" type="ORF">L0P92_24500</name>
</gene>
<keyword evidence="3" id="KW-0378">Hydrolase</keyword>
<feature type="region of interest" description="Disordered" evidence="1">
    <location>
        <begin position="209"/>
        <end position="255"/>
    </location>
</feature>
<feature type="compositionally biased region" description="Basic and acidic residues" evidence="1">
    <location>
        <begin position="209"/>
        <end position="221"/>
    </location>
</feature>
<name>A0A9X1Q005_STRM4</name>
<dbReference type="InterPro" id="IPR007694">
    <property type="entry name" value="DNA_helicase_DnaB-like_C"/>
</dbReference>
<feature type="compositionally biased region" description="Low complexity" evidence="1">
    <location>
        <begin position="229"/>
        <end position="247"/>
    </location>
</feature>
<keyword evidence="4" id="KW-1185">Reference proteome</keyword>
<proteinExistence type="predicted"/>
<evidence type="ECO:0000259" key="2">
    <source>
        <dbReference type="Pfam" id="PF03796"/>
    </source>
</evidence>
<feature type="non-terminal residue" evidence="3">
    <location>
        <position position="255"/>
    </location>
</feature>
<dbReference type="InterPro" id="IPR027417">
    <property type="entry name" value="P-loop_NTPase"/>
</dbReference>
<dbReference type="Proteomes" id="UP001139384">
    <property type="component" value="Unassembled WGS sequence"/>
</dbReference>
<dbReference type="GO" id="GO:0006260">
    <property type="term" value="P:DNA replication"/>
    <property type="evidence" value="ECO:0007669"/>
    <property type="project" value="InterPro"/>
</dbReference>
<dbReference type="EMBL" id="JAKEIP010000111">
    <property type="protein sequence ID" value="MCF1596700.1"/>
    <property type="molecule type" value="Genomic_DNA"/>
</dbReference>
<dbReference type="PANTHER" id="PTHR30153">
    <property type="entry name" value="REPLICATIVE DNA HELICASE DNAB"/>
    <property type="match status" value="1"/>
</dbReference>
<dbReference type="Pfam" id="PF03796">
    <property type="entry name" value="DnaB_C"/>
    <property type="match status" value="1"/>
</dbReference>
<organism evidence="3 4">
    <name type="scientific">Streptomyces muensis</name>
    <dbReference type="NCBI Taxonomy" id="1077944"/>
    <lineage>
        <taxon>Bacteria</taxon>
        <taxon>Bacillati</taxon>
        <taxon>Actinomycetota</taxon>
        <taxon>Actinomycetes</taxon>
        <taxon>Kitasatosporales</taxon>
        <taxon>Streptomycetaceae</taxon>
        <taxon>Streptomyces</taxon>
    </lineage>
</organism>
<dbReference type="SUPFAM" id="SSF52540">
    <property type="entry name" value="P-loop containing nucleoside triphosphate hydrolases"/>
    <property type="match status" value="1"/>
</dbReference>
<dbReference type="GO" id="GO:0003678">
    <property type="term" value="F:DNA helicase activity"/>
    <property type="evidence" value="ECO:0007669"/>
    <property type="project" value="InterPro"/>
</dbReference>
<dbReference type="PANTHER" id="PTHR30153:SF2">
    <property type="entry name" value="REPLICATIVE DNA HELICASE"/>
    <property type="match status" value="1"/>
</dbReference>
<keyword evidence="3" id="KW-0547">Nucleotide-binding</keyword>
<comment type="caution">
    <text evidence="3">The sequence shown here is derived from an EMBL/GenBank/DDBJ whole genome shotgun (WGS) entry which is preliminary data.</text>
</comment>
<dbReference type="Gene3D" id="3.40.50.300">
    <property type="entry name" value="P-loop containing nucleotide triphosphate hydrolases"/>
    <property type="match status" value="1"/>
</dbReference>
<keyword evidence="3" id="KW-0067">ATP-binding</keyword>
<accession>A0A9X1Q005</accession>
<dbReference type="GO" id="GO:0005524">
    <property type="term" value="F:ATP binding"/>
    <property type="evidence" value="ECO:0007669"/>
    <property type="project" value="InterPro"/>
</dbReference>
<evidence type="ECO:0000313" key="4">
    <source>
        <dbReference type="Proteomes" id="UP001139384"/>
    </source>
</evidence>
<keyword evidence="3" id="KW-0347">Helicase</keyword>
<dbReference type="GO" id="GO:0005829">
    <property type="term" value="C:cytosol"/>
    <property type="evidence" value="ECO:0007669"/>
    <property type="project" value="TreeGrafter"/>
</dbReference>
<sequence length="255" mass="26432">MQAGRLYLVAGAPGAGASLLATQAARTTALTGHLPVLYAASGLTRADVAARLIAAHTPVDYRRLRAAALTPDERQAVAETTRLLSGAPLLIDDGTDLDTAAITSTVPDIDRLALLVIDRLQAVHDPRLPLSGPQAVTDAVQALAHLARTRHLPVLAALDTDDPHLLSALSADLTLTLTRDDTHARLTLTERDLGPLTTVALTADLAHARFTDTGAPREDTRQLSPPEPDATTPTDTAAAAAIDTATAPPAPAALP</sequence>
<protein>
    <submittedName>
        <fullName evidence="3">DnaB helicase C-terminal domain-containing protein</fullName>
    </submittedName>
</protein>
<reference evidence="3" key="1">
    <citation type="submission" date="2022-01" db="EMBL/GenBank/DDBJ databases">
        <title>Draft Genome Sequences of Seven Type Strains of the Genus Streptomyces.</title>
        <authorList>
            <person name="Aziz S."/>
            <person name="Coretto E."/>
            <person name="Chronakova A."/>
            <person name="Sproer C."/>
            <person name="Huber K."/>
            <person name="Nouioui I."/>
            <person name="Gross H."/>
        </authorList>
    </citation>
    <scope>NUCLEOTIDE SEQUENCE</scope>
    <source>
        <strain evidence="3">DSM 103493</strain>
    </source>
</reference>